<proteinExistence type="predicted"/>
<sequence length="119" mass="13272">MLARSGNMSSGNESNPPEEYREVPEDRETLGRGPDALRKRLQQAAKRKQQLTIRLDADIVERFKQLAGPDGSYQTLINRALHEWLEAQSVGGLLRTELEELRALVQALKPEGDSPVPPA</sequence>
<feature type="compositionally biased region" description="Polar residues" evidence="1">
    <location>
        <begin position="1"/>
        <end position="15"/>
    </location>
</feature>
<keyword evidence="3" id="KW-1185">Reference proteome</keyword>
<accession>A0A4Y6PWP0</accession>
<organism evidence="2 3">
    <name type="scientific">Persicimonas caeni</name>
    <dbReference type="NCBI Taxonomy" id="2292766"/>
    <lineage>
        <taxon>Bacteria</taxon>
        <taxon>Deltaproteobacteria</taxon>
        <taxon>Bradymonadales</taxon>
        <taxon>Bradymonadaceae</taxon>
        <taxon>Persicimonas</taxon>
    </lineage>
</organism>
<feature type="region of interest" description="Disordered" evidence="1">
    <location>
        <begin position="1"/>
        <end position="34"/>
    </location>
</feature>
<feature type="compositionally biased region" description="Basic and acidic residues" evidence="1">
    <location>
        <begin position="18"/>
        <end position="34"/>
    </location>
</feature>
<dbReference type="OrthoDB" id="5297245at2"/>
<evidence type="ECO:0000313" key="3">
    <source>
        <dbReference type="Proteomes" id="UP000315995"/>
    </source>
</evidence>
<dbReference type="Pfam" id="PF14384">
    <property type="entry name" value="BrnA_antitoxin"/>
    <property type="match status" value="1"/>
</dbReference>
<dbReference type="InterPro" id="IPR025528">
    <property type="entry name" value="BrnA_antitoxin"/>
</dbReference>
<dbReference type="EMBL" id="CP041186">
    <property type="protein sequence ID" value="QDG52165.1"/>
    <property type="molecule type" value="Genomic_DNA"/>
</dbReference>
<gene>
    <name evidence="2" type="ORF">FIV42_15870</name>
</gene>
<name>A0A4Y6PWP0_PERCE</name>
<dbReference type="Proteomes" id="UP000315995">
    <property type="component" value="Chromosome"/>
</dbReference>
<protein>
    <submittedName>
        <fullName evidence="2">BrnA antitoxin family protein</fullName>
    </submittedName>
</protein>
<reference evidence="2 3" key="1">
    <citation type="submission" date="2019-06" db="EMBL/GenBank/DDBJ databases">
        <title>Persicimonas caeni gen. nov., sp. nov., a predatory bacterium isolated from solar saltern.</title>
        <authorList>
            <person name="Wang S."/>
        </authorList>
    </citation>
    <scope>NUCLEOTIDE SEQUENCE [LARGE SCALE GENOMIC DNA]</scope>
    <source>
        <strain evidence="2 3">YN101</strain>
    </source>
</reference>
<accession>A0A5B8Y8A3</accession>
<evidence type="ECO:0000313" key="2">
    <source>
        <dbReference type="EMBL" id="QDG52165.1"/>
    </source>
</evidence>
<dbReference type="AlphaFoldDB" id="A0A4Y6PWP0"/>
<evidence type="ECO:0000256" key="1">
    <source>
        <dbReference type="SAM" id="MobiDB-lite"/>
    </source>
</evidence>